<accession>A0A242A8C5</accession>
<dbReference type="SUPFAM" id="SSF53756">
    <property type="entry name" value="UDP-Glycosyltransferase/glycogen phosphorylase"/>
    <property type="match status" value="1"/>
</dbReference>
<comment type="similarity">
    <text evidence="2">Belongs to the CDP-glycerol glycerophosphotransferase family.</text>
</comment>
<evidence type="ECO:0000256" key="5">
    <source>
        <dbReference type="ARBA" id="ARBA00022944"/>
    </source>
</evidence>
<keyword evidence="6" id="KW-0472">Membrane</keyword>
<dbReference type="GO" id="GO:0019350">
    <property type="term" value="P:teichoic acid biosynthetic process"/>
    <property type="evidence" value="ECO:0007669"/>
    <property type="project" value="UniProtKB-KW"/>
</dbReference>
<keyword evidence="3" id="KW-1003">Cell membrane</keyword>
<keyword evidence="4" id="KW-0808">Transferase</keyword>
<dbReference type="GO" id="GO:0005886">
    <property type="term" value="C:plasma membrane"/>
    <property type="evidence" value="ECO:0007669"/>
    <property type="project" value="UniProtKB-SubCell"/>
</dbReference>
<evidence type="ECO:0000256" key="3">
    <source>
        <dbReference type="ARBA" id="ARBA00022475"/>
    </source>
</evidence>
<evidence type="ECO:0000256" key="1">
    <source>
        <dbReference type="ARBA" id="ARBA00004202"/>
    </source>
</evidence>
<dbReference type="InterPro" id="IPR051612">
    <property type="entry name" value="Teichoic_Acid_Biosynth"/>
</dbReference>
<dbReference type="AlphaFoldDB" id="A0A242A8C5"/>
<evidence type="ECO:0000313" key="8">
    <source>
        <dbReference type="Proteomes" id="UP000195043"/>
    </source>
</evidence>
<protein>
    <recommendedName>
        <fullName evidence="9">CDP-glycerol:poly(Glycerophosphate) glycerophosphotransferase</fullName>
    </recommendedName>
</protein>
<dbReference type="PANTHER" id="PTHR37316:SF1">
    <property type="entry name" value="TEICHOIC ACID GLYCEROL-PHOSPHATE PRIMASE"/>
    <property type="match status" value="1"/>
</dbReference>
<organism evidence="7 8">
    <name type="scientific">Candidatus Enterococcus testudinis</name>
    <dbReference type="NCBI Taxonomy" id="1834191"/>
    <lineage>
        <taxon>Bacteria</taxon>
        <taxon>Bacillati</taxon>
        <taxon>Bacillota</taxon>
        <taxon>Bacilli</taxon>
        <taxon>Lactobacillales</taxon>
        <taxon>Enterococcaceae</taxon>
        <taxon>Enterococcus</taxon>
    </lineage>
</organism>
<dbReference type="STRING" id="1834191.A5886_002060"/>
<dbReference type="EMBL" id="NGKU01000001">
    <property type="protein sequence ID" value="OTN76981.1"/>
    <property type="molecule type" value="Genomic_DNA"/>
</dbReference>
<name>A0A242A8C5_9ENTE</name>
<reference evidence="7 8" key="1">
    <citation type="submission" date="2017-05" db="EMBL/GenBank/DDBJ databases">
        <title>The Genome Sequence of Enterococcus sp. 8G7_MSG3316.</title>
        <authorList>
            <consortium name="The Broad Institute Genomics Platform"/>
            <consortium name="The Broad Institute Genomic Center for Infectious Diseases"/>
            <person name="Earl A."/>
            <person name="Manson A."/>
            <person name="Schwartman J."/>
            <person name="Gilmore M."/>
            <person name="Abouelleil A."/>
            <person name="Cao P."/>
            <person name="Chapman S."/>
            <person name="Cusick C."/>
            <person name="Shea T."/>
            <person name="Young S."/>
            <person name="Neafsey D."/>
            <person name="Nusbaum C."/>
            <person name="Birren B."/>
        </authorList>
    </citation>
    <scope>NUCLEOTIDE SEQUENCE [LARGE SCALE GENOMIC DNA]</scope>
    <source>
        <strain evidence="7 8">8G7_MSG3316</strain>
    </source>
</reference>
<dbReference type="Gene3D" id="3.40.50.11820">
    <property type="match status" value="1"/>
</dbReference>
<comment type="subcellular location">
    <subcellularLocation>
        <location evidence="1">Cell membrane</location>
        <topology evidence="1">Peripheral membrane protein</topology>
    </subcellularLocation>
</comment>
<proteinExistence type="inferred from homology"/>
<gene>
    <name evidence="7" type="ORF">A5886_002060</name>
</gene>
<evidence type="ECO:0000256" key="6">
    <source>
        <dbReference type="ARBA" id="ARBA00023136"/>
    </source>
</evidence>
<dbReference type="InterPro" id="IPR043148">
    <property type="entry name" value="TagF_C"/>
</dbReference>
<evidence type="ECO:0000313" key="7">
    <source>
        <dbReference type="EMBL" id="OTN76981.1"/>
    </source>
</evidence>
<evidence type="ECO:0000256" key="4">
    <source>
        <dbReference type="ARBA" id="ARBA00022679"/>
    </source>
</evidence>
<dbReference type="Gene3D" id="3.40.50.12580">
    <property type="match status" value="1"/>
</dbReference>
<comment type="caution">
    <text evidence="7">The sequence shown here is derived from an EMBL/GenBank/DDBJ whole genome shotgun (WGS) entry which is preliminary data.</text>
</comment>
<dbReference type="InterPro" id="IPR043149">
    <property type="entry name" value="TagF_N"/>
</dbReference>
<dbReference type="GO" id="GO:0047355">
    <property type="term" value="F:CDP-glycerol glycerophosphotransferase activity"/>
    <property type="evidence" value="ECO:0007669"/>
    <property type="project" value="InterPro"/>
</dbReference>
<dbReference type="Proteomes" id="UP000195043">
    <property type="component" value="Unassembled WGS sequence"/>
</dbReference>
<dbReference type="InterPro" id="IPR007554">
    <property type="entry name" value="Glycerophosphate_synth"/>
</dbReference>
<keyword evidence="5" id="KW-0777">Teichoic acid biosynthesis</keyword>
<sequence>MIIKMIKSLAKSVYLLPIRMLASKQLPKNNHIVFLLSFPSTSDYILSKLADKYKERLVICYTNEAKPLAESYQKKDITIYALDSIGELYTKVIPVIKSAQMILCDNYFAILAGFDFKDGEKVVQLWHANGAIKRFGMEAEYAKDGTSFDRKRYKNVYDRYTHLVVSSEEMANIFCESYLNDYKILPFGYPPTDVYFEDNIYPGSFLFEQHKHKKIALYAPTYRDQAEQSGVDLREMNKHFPERWQLYVRVHPHDHKLKKQLVGLPSIKQIPEEVPLSTVFNQIDCLITDYSSIPFEYSLAKKDGKIIYYCYDLEQYEMTVGLQRNFKEWAAPYLVSDIEELIAAIKEENDYPFDQFNAFWNTFANGHAADQLIEWIDEQYEN</sequence>
<dbReference type="Pfam" id="PF04464">
    <property type="entry name" value="Glyphos_transf"/>
    <property type="match status" value="1"/>
</dbReference>
<evidence type="ECO:0008006" key="9">
    <source>
        <dbReference type="Google" id="ProtNLM"/>
    </source>
</evidence>
<keyword evidence="8" id="KW-1185">Reference proteome</keyword>
<dbReference type="PANTHER" id="PTHR37316">
    <property type="entry name" value="TEICHOIC ACID GLYCEROL-PHOSPHATE PRIMASE"/>
    <property type="match status" value="1"/>
</dbReference>
<dbReference type="RefSeq" id="WP_179190023.1">
    <property type="nucleotide sequence ID" value="NZ_NGKU01000001.1"/>
</dbReference>
<evidence type="ECO:0000256" key="2">
    <source>
        <dbReference type="ARBA" id="ARBA00010488"/>
    </source>
</evidence>